<evidence type="ECO:0000256" key="4">
    <source>
        <dbReference type="ARBA" id="ARBA00022840"/>
    </source>
</evidence>
<keyword evidence="9" id="KW-1185">Reference proteome</keyword>
<keyword evidence="4 5" id="KW-0067">ATP-binding</keyword>
<keyword evidence="8" id="KW-0808">Transferase</keyword>
<name>A0ABS5TBW0_9ACTN</name>
<dbReference type="InterPro" id="IPR003135">
    <property type="entry name" value="ATP-grasp_carboxylate-amine"/>
</dbReference>
<dbReference type="PANTHER" id="PTHR43585">
    <property type="entry name" value="FUMIPYRROLE BIOSYNTHESIS PROTEIN C"/>
    <property type="match status" value="1"/>
</dbReference>
<evidence type="ECO:0000259" key="7">
    <source>
        <dbReference type="PROSITE" id="PS51186"/>
    </source>
</evidence>
<dbReference type="Gene3D" id="3.30.470.20">
    <property type="entry name" value="ATP-grasp fold, B domain"/>
    <property type="match status" value="1"/>
</dbReference>
<protein>
    <submittedName>
        <fullName evidence="8">GNAT family N-acetyltransferase</fullName>
        <ecNumber evidence="8">2.3.1.-</ecNumber>
    </submittedName>
</protein>
<dbReference type="Gene3D" id="3.40.50.20">
    <property type="match status" value="1"/>
</dbReference>
<dbReference type="PANTHER" id="PTHR43585:SF2">
    <property type="entry name" value="ATP-GRASP ENZYME FSQD"/>
    <property type="match status" value="1"/>
</dbReference>
<dbReference type="SUPFAM" id="SSF56059">
    <property type="entry name" value="Glutathione synthetase ATP-binding domain-like"/>
    <property type="match status" value="1"/>
</dbReference>
<evidence type="ECO:0000313" key="8">
    <source>
        <dbReference type="EMBL" id="MBT0768573.1"/>
    </source>
</evidence>
<dbReference type="RefSeq" id="WP_214154867.1">
    <property type="nucleotide sequence ID" value="NZ_JAHBAY010000002.1"/>
</dbReference>
<gene>
    <name evidence="8" type="ORF">KIH74_06525</name>
</gene>
<evidence type="ECO:0000313" key="9">
    <source>
        <dbReference type="Proteomes" id="UP001197247"/>
    </source>
</evidence>
<evidence type="ECO:0000256" key="1">
    <source>
        <dbReference type="ARBA" id="ARBA00022598"/>
    </source>
</evidence>
<dbReference type="InterPro" id="IPR011761">
    <property type="entry name" value="ATP-grasp"/>
</dbReference>
<keyword evidence="8" id="KW-0012">Acyltransferase</keyword>
<evidence type="ECO:0000256" key="5">
    <source>
        <dbReference type="PROSITE-ProRule" id="PRU00409"/>
    </source>
</evidence>
<keyword evidence="2 5" id="KW-0547">Nucleotide-binding</keyword>
<dbReference type="EMBL" id="JAHBAY010000002">
    <property type="protein sequence ID" value="MBT0768573.1"/>
    <property type="molecule type" value="Genomic_DNA"/>
</dbReference>
<proteinExistence type="predicted"/>
<dbReference type="InterPro" id="IPR052032">
    <property type="entry name" value="ATP-dep_AA_Ligase"/>
</dbReference>
<dbReference type="Pfam" id="PF18130">
    <property type="entry name" value="ATPgrasp_N"/>
    <property type="match status" value="1"/>
</dbReference>
<dbReference type="Gene3D" id="3.30.1490.20">
    <property type="entry name" value="ATP-grasp fold, A domain"/>
    <property type="match status" value="1"/>
</dbReference>
<evidence type="ECO:0000256" key="2">
    <source>
        <dbReference type="ARBA" id="ARBA00022741"/>
    </source>
</evidence>
<evidence type="ECO:0000259" key="6">
    <source>
        <dbReference type="PROSITE" id="PS50975"/>
    </source>
</evidence>
<keyword evidence="3" id="KW-0658">Purine biosynthesis</keyword>
<dbReference type="CDD" id="cd04301">
    <property type="entry name" value="NAT_SF"/>
    <property type="match status" value="1"/>
</dbReference>
<reference evidence="8 9" key="1">
    <citation type="submission" date="2021-05" db="EMBL/GenBank/DDBJ databases">
        <title>Kineosporia and Streptomyces sp. nov. two new marine actinobacteria isolated from Coral.</title>
        <authorList>
            <person name="Buangrab K."/>
            <person name="Sutthacheep M."/>
            <person name="Yeemin T."/>
            <person name="Harunari E."/>
            <person name="Igarashi Y."/>
            <person name="Kanchanasin P."/>
            <person name="Tanasupawat S."/>
            <person name="Phongsopitanun W."/>
        </authorList>
    </citation>
    <scope>NUCLEOTIDE SEQUENCE [LARGE SCALE GENOMIC DNA]</scope>
    <source>
        <strain evidence="8 9">J2-2</strain>
    </source>
</reference>
<dbReference type="Pfam" id="PF00583">
    <property type="entry name" value="Acetyltransf_1"/>
    <property type="match status" value="1"/>
</dbReference>
<dbReference type="InterPro" id="IPR013815">
    <property type="entry name" value="ATP_grasp_subdomain_1"/>
</dbReference>
<organism evidence="8 9">
    <name type="scientific">Kineosporia corallincola</name>
    <dbReference type="NCBI Taxonomy" id="2835133"/>
    <lineage>
        <taxon>Bacteria</taxon>
        <taxon>Bacillati</taxon>
        <taxon>Actinomycetota</taxon>
        <taxon>Actinomycetes</taxon>
        <taxon>Kineosporiales</taxon>
        <taxon>Kineosporiaceae</taxon>
        <taxon>Kineosporia</taxon>
    </lineage>
</organism>
<dbReference type="Pfam" id="PF02222">
    <property type="entry name" value="ATP-grasp"/>
    <property type="match status" value="1"/>
</dbReference>
<dbReference type="EC" id="2.3.1.-" evidence="8"/>
<dbReference type="InterPro" id="IPR041472">
    <property type="entry name" value="BL00235/CARNS1_N"/>
</dbReference>
<dbReference type="PROSITE" id="PS50975">
    <property type="entry name" value="ATP_GRASP"/>
    <property type="match status" value="1"/>
</dbReference>
<dbReference type="Proteomes" id="UP001197247">
    <property type="component" value="Unassembled WGS sequence"/>
</dbReference>
<dbReference type="SUPFAM" id="SSF55729">
    <property type="entry name" value="Acyl-CoA N-acyltransferases (Nat)"/>
    <property type="match status" value="1"/>
</dbReference>
<feature type="domain" description="ATP-grasp" evidence="6">
    <location>
        <begin position="115"/>
        <end position="334"/>
    </location>
</feature>
<dbReference type="GO" id="GO:0016746">
    <property type="term" value="F:acyltransferase activity"/>
    <property type="evidence" value="ECO:0007669"/>
    <property type="project" value="UniProtKB-KW"/>
</dbReference>
<evidence type="ECO:0000256" key="3">
    <source>
        <dbReference type="ARBA" id="ARBA00022755"/>
    </source>
</evidence>
<dbReference type="PROSITE" id="PS51186">
    <property type="entry name" value="GNAT"/>
    <property type="match status" value="1"/>
</dbReference>
<sequence length="608" mass="63756">MSTVLLITGSAGPTVDYTLPKVAAVADVVLLPLTPLPAGLRLPAGVRVTGADETARMRGPGLVGRLVDLARTYRVDGILTFSEYSVVAAARAAGQLGLPGAGRHAVLARDKLLMRERWARAGVPVPRFRGVDGPEEIEQALADFGEPVLLKTRLGCGSLGQVVVRDPAQARDAWAAARGAVAVADADLDVDACRDLEMTGLMVETLIPGSTRSWYGSEGYGDYLSVEGLVVGGEWRPVCITGRLPTIEPFTELSNQAPCALPADRQRIVEDAARRAVEALGLETCGTHTEMKLLDGQEVCLLETAARPGGAAIARQVEAVFGVDLVTQLTHAVLGEPVDLPERMLTAGTVTSTGTSTGSGVGAAASVALLATDSAGRPWGTRPPFEPARVDWSPMLSPGSRIRVVSGITPGTPMPAYESADGVRNFAGLAFLEADDAATLLRDTYAVLDGLEQALGAVAGQVDEFTADRFGAEGFSADGFRVADEVPSAEETAELFGAAGLNGPLDDLPRLERMLSTAQQVITARAPGGQLVGLVRVLTDFGFNAFIADLAVRPGWQRRGLGTRLVSTAVRDQPGVKFVVQPGHDSGAFWRKLGFDPAPTCVVRGRRG</sequence>
<accession>A0ABS5TBW0</accession>
<keyword evidence="1" id="KW-0436">Ligase</keyword>
<dbReference type="InterPro" id="IPR000182">
    <property type="entry name" value="GNAT_dom"/>
</dbReference>
<dbReference type="Gene3D" id="3.40.630.30">
    <property type="match status" value="1"/>
</dbReference>
<feature type="domain" description="N-acetyltransferase" evidence="7">
    <location>
        <begin position="478"/>
        <end position="608"/>
    </location>
</feature>
<comment type="caution">
    <text evidence="8">The sequence shown here is derived from an EMBL/GenBank/DDBJ whole genome shotgun (WGS) entry which is preliminary data.</text>
</comment>
<dbReference type="InterPro" id="IPR016181">
    <property type="entry name" value="Acyl_CoA_acyltransferase"/>
</dbReference>